<evidence type="ECO:0000313" key="2">
    <source>
        <dbReference type="Proteomes" id="UP000001025"/>
    </source>
</evidence>
<dbReference type="STRING" id="243090.RB6907"/>
<name>Q7UPJ1_RHOBA</name>
<dbReference type="Proteomes" id="UP000001025">
    <property type="component" value="Chromosome"/>
</dbReference>
<dbReference type="HOGENOM" id="CLU_3084129_0_0_0"/>
<reference evidence="1 2" key="1">
    <citation type="journal article" date="2003" name="Proc. Natl. Acad. Sci. U.S.A.">
        <title>Complete genome sequence of the marine planctomycete Pirellula sp. strain 1.</title>
        <authorList>
            <person name="Gloeckner F.O."/>
            <person name="Kube M."/>
            <person name="Bauer M."/>
            <person name="Teeling H."/>
            <person name="Lombardot T."/>
            <person name="Ludwig W."/>
            <person name="Gade D."/>
            <person name="Beck A."/>
            <person name="Borzym K."/>
            <person name="Heitmann K."/>
            <person name="Rabus R."/>
            <person name="Schlesner H."/>
            <person name="Amann R."/>
            <person name="Reinhardt R."/>
        </authorList>
    </citation>
    <scope>NUCLEOTIDE SEQUENCE [LARGE SCALE GENOMIC DNA]</scope>
    <source>
        <strain evidence="2">DSM 10527 / NCIMB 13988 / SH1</strain>
    </source>
</reference>
<dbReference type="AlphaFoldDB" id="Q7UPJ1"/>
<dbReference type="KEGG" id="rba:RB6907"/>
<evidence type="ECO:0000313" key="1">
    <source>
        <dbReference type="EMBL" id="CAD75071.1"/>
    </source>
</evidence>
<proteinExistence type="predicted"/>
<dbReference type="InParanoid" id="Q7UPJ1"/>
<dbReference type="EMBL" id="BX294145">
    <property type="protein sequence ID" value="CAD75071.1"/>
    <property type="molecule type" value="Genomic_DNA"/>
</dbReference>
<organism evidence="1 2">
    <name type="scientific">Rhodopirellula baltica (strain DSM 10527 / NCIMB 13988 / SH1)</name>
    <dbReference type="NCBI Taxonomy" id="243090"/>
    <lineage>
        <taxon>Bacteria</taxon>
        <taxon>Pseudomonadati</taxon>
        <taxon>Planctomycetota</taxon>
        <taxon>Planctomycetia</taxon>
        <taxon>Pirellulales</taxon>
        <taxon>Pirellulaceae</taxon>
        <taxon>Rhodopirellula</taxon>
    </lineage>
</organism>
<sequence length="52" mass="5944">MPCMITGQAWTHIASSKHNNGRMISHGDFSLDYERRLKSGSPYLQKTPPRLQ</sequence>
<keyword evidence="2" id="KW-1185">Reference proteome</keyword>
<accession>Q7UPJ1</accession>
<protein>
    <submittedName>
        <fullName evidence="1">Uncharacterized protein</fullName>
    </submittedName>
</protein>
<gene>
    <name evidence="1" type="ordered locus">RB6907</name>
</gene>
<dbReference type="EnsemblBacteria" id="CAD75071">
    <property type="protein sequence ID" value="CAD75071"/>
    <property type="gene ID" value="RB6907"/>
</dbReference>